<dbReference type="InterPro" id="IPR010982">
    <property type="entry name" value="Lambda_DNA-bd_dom_sf"/>
</dbReference>
<dbReference type="OrthoDB" id="9782118at2"/>
<feature type="domain" description="HTH cro/C1-type" evidence="4">
    <location>
        <begin position="8"/>
        <end position="62"/>
    </location>
</feature>
<keyword evidence="3" id="KW-0804">Transcription</keyword>
<keyword evidence="2" id="KW-0238">DNA-binding</keyword>
<dbReference type="EMBL" id="FQUI01000005">
    <property type="protein sequence ID" value="SHE46931.1"/>
    <property type="molecule type" value="Genomic_DNA"/>
</dbReference>
<dbReference type="SMART" id="SM00530">
    <property type="entry name" value="HTH_XRE"/>
    <property type="match status" value="1"/>
</dbReference>
<dbReference type="PROSITE" id="PS50943">
    <property type="entry name" value="HTH_CROC1"/>
    <property type="match status" value="1"/>
</dbReference>
<organism evidence="5 6">
    <name type="scientific">Marinitoga hydrogenitolerans (strain DSM 16785 / JCM 12826 / AT1271)</name>
    <dbReference type="NCBI Taxonomy" id="1122195"/>
    <lineage>
        <taxon>Bacteria</taxon>
        <taxon>Thermotogati</taxon>
        <taxon>Thermotogota</taxon>
        <taxon>Thermotogae</taxon>
        <taxon>Petrotogales</taxon>
        <taxon>Petrotogaceae</taxon>
        <taxon>Marinitoga</taxon>
    </lineage>
</organism>
<dbReference type="Proteomes" id="UP000184334">
    <property type="component" value="Unassembled WGS sequence"/>
</dbReference>
<dbReference type="STRING" id="1122195.SAMN02745164_00481"/>
<dbReference type="PANTHER" id="PTHR40661:SF3">
    <property type="entry name" value="FELS-1 PROPHAGE TRANSCRIPTIONAL REGULATOR"/>
    <property type="match status" value="1"/>
</dbReference>
<dbReference type="CDD" id="cd00093">
    <property type="entry name" value="HTH_XRE"/>
    <property type="match status" value="1"/>
</dbReference>
<dbReference type="RefSeq" id="WP_072863081.1">
    <property type="nucleotide sequence ID" value="NZ_FQUI01000005.1"/>
</dbReference>
<dbReference type="CDD" id="cd06529">
    <property type="entry name" value="S24_LexA-like"/>
    <property type="match status" value="1"/>
</dbReference>
<dbReference type="InterPro" id="IPR001387">
    <property type="entry name" value="Cro/C1-type_HTH"/>
</dbReference>
<dbReference type="InterPro" id="IPR036286">
    <property type="entry name" value="LexA/Signal_pep-like_sf"/>
</dbReference>
<evidence type="ECO:0000256" key="2">
    <source>
        <dbReference type="ARBA" id="ARBA00023125"/>
    </source>
</evidence>
<evidence type="ECO:0000256" key="3">
    <source>
        <dbReference type="ARBA" id="ARBA00023163"/>
    </source>
</evidence>
<reference evidence="5" key="1">
    <citation type="submission" date="2016-11" db="EMBL/GenBank/DDBJ databases">
        <authorList>
            <person name="Varghese N."/>
            <person name="Submissions S."/>
        </authorList>
    </citation>
    <scope>NUCLEOTIDE SEQUENCE [LARGE SCALE GENOMIC DNA]</scope>
    <source>
        <strain evidence="5">DSM 16785</strain>
    </source>
</reference>
<dbReference type="Pfam" id="PF00717">
    <property type="entry name" value="Peptidase_S24"/>
    <property type="match status" value="1"/>
</dbReference>
<dbReference type="Pfam" id="PF01381">
    <property type="entry name" value="HTH_3"/>
    <property type="match status" value="1"/>
</dbReference>
<accession>A0A1M4TR47</accession>
<dbReference type="GO" id="GO:0003677">
    <property type="term" value="F:DNA binding"/>
    <property type="evidence" value="ECO:0007669"/>
    <property type="project" value="UniProtKB-KW"/>
</dbReference>
<comment type="caution">
    <text evidence="5">The sequence shown here is derived from an EMBL/GenBank/DDBJ whole genome shotgun (WGS) entry which is preliminary data.</text>
</comment>
<protein>
    <submittedName>
        <fullName evidence="5">Repressor LexA</fullName>
    </submittedName>
</protein>
<proteinExistence type="predicted"/>
<dbReference type="InterPro" id="IPR015927">
    <property type="entry name" value="Peptidase_S24_S26A/B/C"/>
</dbReference>
<evidence type="ECO:0000256" key="1">
    <source>
        <dbReference type="ARBA" id="ARBA00023015"/>
    </source>
</evidence>
<name>A0A1M4TR47_MARH1</name>
<dbReference type="SUPFAM" id="SSF47413">
    <property type="entry name" value="lambda repressor-like DNA-binding domains"/>
    <property type="match status" value="1"/>
</dbReference>
<evidence type="ECO:0000313" key="6">
    <source>
        <dbReference type="Proteomes" id="UP000184334"/>
    </source>
</evidence>
<dbReference type="AlphaFoldDB" id="A0A1M4TR47"/>
<dbReference type="Gene3D" id="2.10.109.10">
    <property type="entry name" value="Umud Fragment, subunit A"/>
    <property type="match status" value="1"/>
</dbReference>
<dbReference type="InterPro" id="IPR039418">
    <property type="entry name" value="LexA-like"/>
</dbReference>
<keyword evidence="6" id="KW-1185">Reference proteome</keyword>
<evidence type="ECO:0000313" key="5">
    <source>
        <dbReference type="EMBL" id="SHE46931.1"/>
    </source>
</evidence>
<evidence type="ECO:0000259" key="4">
    <source>
        <dbReference type="PROSITE" id="PS50943"/>
    </source>
</evidence>
<dbReference type="PANTHER" id="PTHR40661">
    <property type="match status" value="1"/>
</dbReference>
<gene>
    <name evidence="5" type="ORF">SAMN02745164_00481</name>
</gene>
<dbReference type="SUPFAM" id="SSF51306">
    <property type="entry name" value="LexA/Signal peptidase"/>
    <property type="match status" value="1"/>
</dbReference>
<keyword evidence="1" id="KW-0805">Transcription regulation</keyword>
<dbReference type="Gene3D" id="1.10.260.40">
    <property type="entry name" value="lambda repressor-like DNA-binding domains"/>
    <property type="match status" value="1"/>
</dbReference>
<sequence length="206" mass="23090">MEKFAERLKQARLNKNLRQKDLADLLHVGQSTIAMWERGKSIPDIKIASELAKILDVSVDFLLGINNKTTPIEDSKLTLKQIPVYGYVAANSEHGEIAYQELIDYIVIPDGMKGDFGLIVKGDSMEPRLKDGDVAVVLKQPILENGEIGVIIINGNEGVVKKYYKSENAITLISLNENHPPIVIPRRNWNDILIVGKVVGKYEKWE</sequence>